<evidence type="ECO:0000313" key="5">
    <source>
        <dbReference type="Proteomes" id="UP000254326"/>
    </source>
</evidence>
<dbReference type="CDD" id="cd04301">
    <property type="entry name" value="NAT_SF"/>
    <property type="match status" value="1"/>
</dbReference>
<dbReference type="InterPro" id="IPR000182">
    <property type="entry name" value="GNAT_dom"/>
</dbReference>
<gene>
    <name evidence="4" type="ORF">DN730_10630</name>
</gene>
<dbReference type="PANTHER" id="PTHR43420">
    <property type="entry name" value="ACETYLTRANSFERASE"/>
    <property type="match status" value="1"/>
</dbReference>
<evidence type="ECO:0000259" key="3">
    <source>
        <dbReference type="PROSITE" id="PS51186"/>
    </source>
</evidence>
<sequence length="156" mass="17461">MTDFFSTYRIRPAVLSDGDAIAALDQSANPNPWAESHVYDALTTRQNWVVETLLDRQIVGWLTASNVVDQAELELIVTHTNHRRKGLAKRLMSTWLAWCAEQLIAESLLEVRASNESAIALYLGCGFVKVGQRKNYYSVIGGGQEDACLMTRHFSD</sequence>
<protein>
    <submittedName>
        <fullName evidence="4">GNAT family N-acetyltransferase</fullName>
    </submittedName>
</protein>
<dbReference type="EMBL" id="QKRA01000004">
    <property type="protein sequence ID" value="RDL44083.1"/>
    <property type="molecule type" value="Genomic_DNA"/>
</dbReference>
<dbReference type="Pfam" id="PF00583">
    <property type="entry name" value="Acetyltransf_1"/>
    <property type="match status" value="1"/>
</dbReference>
<dbReference type="RefSeq" id="WP_115468121.1">
    <property type="nucleotide sequence ID" value="NZ_QKRA01000004.1"/>
</dbReference>
<organism evidence="4 5">
    <name type="scientific">Marinomonas piezotolerans</name>
    <dbReference type="NCBI Taxonomy" id="2213058"/>
    <lineage>
        <taxon>Bacteria</taxon>
        <taxon>Pseudomonadati</taxon>
        <taxon>Pseudomonadota</taxon>
        <taxon>Gammaproteobacteria</taxon>
        <taxon>Oceanospirillales</taxon>
        <taxon>Oceanospirillaceae</taxon>
        <taxon>Marinomonas</taxon>
    </lineage>
</organism>
<name>A0A370U8L3_9GAMM</name>
<dbReference type="InterPro" id="IPR050680">
    <property type="entry name" value="YpeA/RimI_acetyltransf"/>
</dbReference>
<reference evidence="4 5" key="1">
    <citation type="submission" date="2018-06" db="EMBL/GenBank/DDBJ databases">
        <title>Marinomonas sp. YLB-05 draft genome sequence.</title>
        <authorList>
            <person name="Yu L."/>
            <person name="Tang X."/>
        </authorList>
    </citation>
    <scope>NUCLEOTIDE SEQUENCE [LARGE SCALE GENOMIC DNA]</scope>
    <source>
        <strain evidence="4 5">YLB-05</strain>
    </source>
</reference>
<dbReference type="GO" id="GO:0016747">
    <property type="term" value="F:acyltransferase activity, transferring groups other than amino-acyl groups"/>
    <property type="evidence" value="ECO:0007669"/>
    <property type="project" value="InterPro"/>
</dbReference>
<keyword evidence="5" id="KW-1185">Reference proteome</keyword>
<dbReference type="Proteomes" id="UP000254326">
    <property type="component" value="Unassembled WGS sequence"/>
</dbReference>
<evidence type="ECO:0000313" key="4">
    <source>
        <dbReference type="EMBL" id="RDL44083.1"/>
    </source>
</evidence>
<dbReference type="Gene3D" id="3.40.630.30">
    <property type="match status" value="1"/>
</dbReference>
<accession>A0A370U8L3</accession>
<dbReference type="PANTHER" id="PTHR43420:SF44">
    <property type="entry name" value="ACETYLTRANSFERASE YPEA"/>
    <property type="match status" value="1"/>
</dbReference>
<dbReference type="AlphaFoldDB" id="A0A370U8L3"/>
<dbReference type="InterPro" id="IPR016181">
    <property type="entry name" value="Acyl_CoA_acyltransferase"/>
</dbReference>
<evidence type="ECO:0000256" key="1">
    <source>
        <dbReference type="ARBA" id="ARBA00022679"/>
    </source>
</evidence>
<evidence type="ECO:0000256" key="2">
    <source>
        <dbReference type="ARBA" id="ARBA00023315"/>
    </source>
</evidence>
<comment type="caution">
    <text evidence="4">The sequence shown here is derived from an EMBL/GenBank/DDBJ whole genome shotgun (WGS) entry which is preliminary data.</text>
</comment>
<keyword evidence="2" id="KW-0012">Acyltransferase</keyword>
<dbReference type="OrthoDB" id="9796919at2"/>
<proteinExistence type="predicted"/>
<dbReference type="PROSITE" id="PS51186">
    <property type="entry name" value="GNAT"/>
    <property type="match status" value="1"/>
</dbReference>
<dbReference type="SUPFAM" id="SSF55729">
    <property type="entry name" value="Acyl-CoA N-acyltransferases (Nat)"/>
    <property type="match status" value="1"/>
</dbReference>
<keyword evidence="1 4" id="KW-0808">Transferase</keyword>
<feature type="domain" description="N-acetyltransferase" evidence="3">
    <location>
        <begin position="8"/>
        <end position="155"/>
    </location>
</feature>